<evidence type="ECO:0000313" key="2">
    <source>
        <dbReference type="EMBL" id="CAB3372471.1"/>
    </source>
</evidence>
<comment type="caution">
    <text evidence="2">The sequence shown here is derived from an EMBL/GenBank/DDBJ whole genome shotgun (WGS) entry which is preliminary data.</text>
</comment>
<protein>
    <submittedName>
        <fullName evidence="2">Uncharacterized protein</fullName>
    </submittedName>
</protein>
<feature type="transmembrane region" description="Helical" evidence="1">
    <location>
        <begin position="145"/>
        <end position="167"/>
    </location>
</feature>
<evidence type="ECO:0000256" key="1">
    <source>
        <dbReference type="SAM" id="Phobius"/>
    </source>
</evidence>
<feature type="transmembrane region" description="Helical" evidence="1">
    <location>
        <begin position="6"/>
        <end position="33"/>
    </location>
</feature>
<accession>A0A8S1CXH3</accession>
<keyword evidence="1" id="KW-1133">Transmembrane helix</keyword>
<dbReference type="Proteomes" id="UP000494165">
    <property type="component" value="Unassembled WGS sequence"/>
</dbReference>
<organism evidence="2 3">
    <name type="scientific">Cloeon dipterum</name>
    <dbReference type="NCBI Taxonomy" id="197152"/>
    <lineage>
        <taxon>Eukaryota</taxon>
        <taxon>Metazoa</taxon>
        <taxon>Ecdysozoa</taxon>
        <taxon>Arthropoda</taxon>
        <taxon>Hexapoda</taxon>
        <taxon>Insecta</taxon>
        <taxon>Pterygota</taxon>
        <taxon>Palaeoptera</taxon>
        <taxon>Ephemeroptera</taxon>
        <taxon>Pisciforma</taxon>
        <taxon>Baetidae</taxon>
        <taxon>Cloeon</taxon>
    </lineage>
</organism>
<keyword evidence="1" id="KW-0472">Membrane</keyword>
<feature type="transmembrane region" description="Helical" evidence="1">
    <location>
        <begin position="204"/>
        <end position="223"/>
    </location>
</feature>
<feature type="transmembrane region" description="Helical" evidence="1">
    <location>
        <begin position="179"/>
        <end position="198"/>
    </location>
</feature>
<dbReference type="Gene3D" id="1.20.1070.10">
    <property type="entry name" value="Rhodopsin 7-helix transmembrane proteins"/>
    <property type="match status" value="1"/>
</dbReference>
<keyword evidence="1" id="KW-0812">Transmembrane</keyword>
<name>A0A8S1CXH3_9INSE</name>
<feature type="transmembrane region" description="Helical" evidence="1">
    <location>
        <begin position="76"/>
        <end position="100"/>
    </location>
</feature>
<dbReference type="EMBL" id="CADEPI010000073">
    <property type="protein sequence ID" value="CAB3372471.1"/>
    <property type="molecule type" value="Genomic_DNA"/>
</dbReference>
<dbReference type="AlphaFoldDB" id="A0A8S1CXH3"/>
<feature type="transmembrane region" description="Helical" evidence="1">
    <location>
        <begin position="121"/>
        <end position="139"/>
    </location>
</feature>
<evidence type="ECO:0000313" key="3">
    <source>
        <dbReference type="Proteomes" id="UP000494165"/>
    </source>
</evidence>
<reference evidence="2 3" key="1">
    <citation type="submission" date="2020-04" db="EMBL/GenBank/DDBJ databases">
        <authorList>
            <person name="Alioto T."/>
            <person name="Alioto T."/>
            <person name="Gomez Garrido J."/>
        </authorList>
    </citation>
    <scope>NUCLEOTIDE SEQUENCE [LARGE SCALE GENOMIC DNA]</scope>
</reference>
<proteinExistence type="predicted"/>
<gene>
    <name evidence="2" type="ORF">CLODIP_2_CD12813</name>
</gene>
<dbReference type="SUPFAM" id="SSF81321">
    <property type="entry name" value="Family A G protein-coupled receptor-like"/>
    <property type="match status" value="1"/>
</dbReference>
<keyword evidence="3" id="KW-1185">Reference proteome</keyword>
<sequence>MEPTSVFVLLAPFGAASVVSNLLVFCVALTEAFDASPRICTNNRVFHNVLTANQALASLLLGAAHVGATLHPLGPFGVVVEAVTLSAALSVALIAVTRAFSISQHSLTPTLASTQRRNAGAASLTAWLSAAGVTAAPLPSDWRPVIVALMQFAVPAVALLAAQLIIASRLRKRRLAKTNALLSVSIVHFILGFAVPTVAPLAPLSHALCVLDAVLSPVVYGWLCKPLRNRLRRIVNAPCVLFGKRRKEERRLRMMAGADRRMHVYIVAVPLGIYV</sequence>